<keyword evidence="2" id="KW-1185">Reference proteome</keyword>
<comment type="caution">
    <text evidence="1">The sequence shown here is derived from an EMBL/GenBank/DDBJ whole genome shotgun (WGS) entry which is preliminary data.</text>
</comment>
<gene>
    <name evidence="1" type="primary">tusB</name>
    <name evidence="1" type="ORF">ACFQQA_13505</name>
</gene>
<sequence>MAPINTLHILNKAPEHPRSLACMSVLQSGDALLLTENAVLALAVNSIDPGVPVFALAPDLAARGLESGIQGASLVDYAGMVDLTTHAQKLINW</sequence>
<dbReference type="EMBL" id="JBHTBD010000005">
    <property type="protein sequence ID" value="MFC7295739.1"/>
    <property type="molecule type" value="Genomic_DNA"/>
</dbReference>
<dbReference type="Proteomes" id="UP001596506">
    <property type="component" value="Unassembled WGS sequence"/>
</dbReference>
<name>A0ABW2IWY0_9GAMM</name>
<protein>
    <submittedName>
        <fullName evidence="1">Sulfurtransferase complex subunit TusB</fullName>
    </submittedName>
</protein>
<dbReference type="PANTHER" id="PTHR37526:SF1">
    <property type="entry name" value="PROTEIN TUSB"/>
    <property type="match status" value="1"/>
</dbReference>
<dbReference type="PANTHER" id="PTHR37526">
    <property type="entry name" value="PROTEIN TUSB"/>
    <property type="match status" value="1"/>
</dbReference>
<organism evidence="1 2">
    <name type="scientific">Marinobacter aromaticivorans</name>
    <dbReference type="NCBI Taxonomy" id="1494078"/>
    <lineage>
        <taxon>Bacteria</taxon>
        <taxon>Pseudomonadati</taxon>
        <taxon>Pseudomonadota</taxon>
        <taxon>Gammaproteobacteria</taxon>
        <taxon>Pseudomonadales</taxon>
        <taxon>Marinobacteraceae</taxon>
        <taxon>Marinobacter</taxon>
    </lineage>
</organism>
<accession>A0ABW2IWY0</accession>
<evidence type="ECO:0000313" key="1">
    <source>
        <dbReference type="EMBL" id="MFC7295739.1"/>
    </source>
</evidence>
<evidence type="ECO:0000313" key="2">
    <source>
        <dbReference type="Proteomes" id="UP001596506"/>
    </source>
</evidence>
<reference evidence="2" key="1">
    <citation type="journal article" date="2019" name="Int. J. Syst. Evol. Microbiol.">
        <title>The Global Catalogue of Microorganisms (GCM) 10K type strain sequencing project: providing services to taxonomists for standard genome sequencing and annotation.</title>
        <authorList>
            <consortium name="The Broad Institute Genomics Platform"/>
            <consortium name="The Broad Institute Genome Sequencing Center for Infectious Disease"/>
            <person name="Wu L."/>
            <person name="Ma J."/>
        </authorList>
    </citation>
    <scope>NUCLEOTIDE SEQUENCE [LARGE SCALE GENOMIC DNA]</scope>
    <source>
        <strain evidence="2">CCUG 60559</strain>
    </source>
</reference>
<dbReference type="Gene3D" id="3.40.1260.10">
    <property type="entry name" value="DsrEFH-like"/>
    <property type="match status" value="1"/>
</dbReference>
<proteinExistence type="predicted"/>
<dbReference type="RefSeq" id="WP_100688716.1">
    <property type="nucleotide sequence ID" value="NZ_JBHTBD010000005.1"/>
</dbReference>
<dbReference type="Pfam" id="PF04077">
    <property type="entry name" value="DsrH"/>
    <property type="match status" value="1"/>
</dbReference>
<dbReference type="NCBIfam" id="TIGR03011">
    <property type="entry name" value="sulf_tusB_dsrH"/>
    <property type="match status" value="1"/>
</dbReference>
<dbReference type="InterPro" id="IPR027396">
    <property type="entry name" value="DsrEFH-like"/>
</dbReference>
<dbReference type="InterPro" id="IPR007215">
    <property type="entry name" value="Sulphur_relay_TusB/DsrH"/>
</dbReference>
<dbReference type="SUPFAM" id="SSF75169">
    <property type="entry name" value="DsrEFH-like"/>
    <property type="match status" value="1"/>
</dbReference>